<evidence type="ECO:0000256" key="2">
    <source>
        <dbReference type="RuleBase" id="RU362097"/>
    </source>
</evidence>
<name>A0A081RF35_SPHCR</name>
<evidence type="ECO:0000256" key="3">
    <source>
        <dbReference type="SAM" id="Coils"/>
    </source>
</evidence>
<dbReference type="AlphaFoldDB" id="A0A081RF35"/>
<dbReference type="EMBL" id="JFHR01000017">
    <property type="protein sequence ID" value="KEQ53808.1"/>
    <property type="molecule type" value="Genomic_DNA"/>
</dbReference>
<dbReference type="Pfam" id="PF02321">
    <property type="entry name" value="OEP"/>
    <property type="match status" value="2"/>
</dbReference>
<sequence>MRFPFIALPLLALAACTAGPDYRGPEAAKPVSPGAQFARAADGASAQAPAAAAWWTALGDPVLDALESRALAANPGVAAAEARMRQARASLRSERANALPSTNASALYVHATLPGVDLGSSDEGDQSSGDSQSLNFYNLGFDASWEADLWGGKRRGVEAARAQLGAAEADVADAQVSLTAEIAQAYVNLRDRQQRIALAQEALARQREMLRLAEQRHAGGTASALEVEQQRHLVEQADGALPPLTAERDAYLNALATLAGEAPGALDGMLAPVNPVNPIVPLPPAEVAVGDPAALLKRRPDVRAAERRFAAATAKIGVAEAARFPSISFMGLIGIGGTNAGDLVDFDKLAAIAMPRLSWSFLDFGRNAARVGQTEAARDEAAAQYRQAVLTALRDSEDALSRFGAGRLSVASAARSKTSADRTAALMRQRFEAGTATRIQLLDAERQGLSAAQALSQATAAMTADYIALQKALGLGWR</sequence>
<feature type="coiled-coil region" evidence="3">
    <location>
        <begin position="157"/>
        <end position="216"/>
    </location>
</feature>
<dbReference type="Gene3D" id="2.20.200.10">
    <property type="entry name" value="Outer membrane efflux proteins (OEP)"/>
    <property type="match status" value="1"/>
</dbReference>
<dbReference type="PATRIC" id="fig|46429.4.peg.1822"/>
<dbReference type="InterPro" id="IPR010131">
    <property type="entry name" value="MdtP/NodT-like"/>
</dbReference>
<keyword evidence="2" id="KW-1134">Transmembrane beta strand</keyword>
<dbReference type="PANTHER" id="PTHR30203:SF25">
    <property type="entry name" value="OUTER MEMBRANE PROTEIN-RELATED"/>
    <property type="match status" value="1"/>
</dbReference>
<dbReference type="eggNOG" id="COG1538">
    <property type="taxonomic scope" value="Bacteria"/>
</dbReference>
<keyword evidence="2" id="KW-0812">Transmembrane</keyword>
<accession>A0A081RF35</accession>
<protein>
    <submittedName>
        <fullName evidence="4">RND efflux system, outer membrane lipoprotein, NodT family</fullName>
    </submittedName>
</protein>
<dbReference type="NCBIfam" id="TIGR01845">
    <property type="entry name" value="outer_NodT"/>
    <property type="match status" value="1"/>
</dbReference>
<dbReference type="PROSITE" id="PS51257">
    <property type="entry name" value="PROKAR_LIPOPROTEIN"/>
    <property type="match status" value="1"/>
</dbReference>
<dbReference type="GO" id="GO:0015562">
    <property type="term" value="F:efflux transmembrane transporter activity"/>
    <property type="evidence" value="ECO:0007669"/>
    <property type="project" value="InterPro"/>
</dbReference>
<dbReference type="GO" id="GO:0005886">
    <property type="term" value="C:plasma membrane"/>
    <property type="evidence" value="ECO:0007669"/>
    <property type="project" value="UniProtKB-SubCell"/>
</dbReference>
<dbReference type="RefSeq" id="WP_037450425.1">
    <property type="nucleotide sequence ID" value="NZ_JFHR01000017.1"/>
</dbReference>
<keyword evidence="2" id="KW-0564">Palmitate</keyword>
<dbReference type="OrthoDB" id="7181739at2"/>
<gene>
    <name evidence="4" type="ORF">BV95_01853</name>
</gene>
<dbReference type="SUPFAM" id="SSF56954">
    <property type="entry name" value="Outer membrane efflux proteins (OEP)"/>
    <property type="match status" value="1"/>
</dbReference>
<dbReference type="InterPro" id="IPR003423">
    <property type="entry name" value="OMP_efflux"/>
</dbReference>
<dbReference type="PANTHER" id="PTHR30203">
    <property type="entry name" value="OUTER MEMBRANE CATION EFFLUX PROTEIN"/>
    <property type="match status" value="1"/>
</dbReference>
<dbReference type="Gene3D" id="1.20.1600.10">
    <property type="entry name" value="Outer membrane efflux proteins (OEP)"/>
    <property type="match status" value="1"/>
</dbReference>
<comment type="similarity">
    <text evidence="1 2">Belongs to the outer membrane factor (OMF) (TC 1.B.17) family.</text>
</comment>
<evidence type="ECO:0000313" key="4">
    <source>
        <dbReference type="EMBL" id="KEQ53808.1"/>
    </source>
</evidence>
<proteinExistence type="inferred from homology"/>
<evidence type="ECO:0000256" key="1">
    <source>
        <dbReference type="ARBA" id="ARBA00007613"/>
    </source>
</evidence>
<keyword evidence="2 4" id="KW-0449">Lipoprotein</keyword>
<organism evidence="4 5">
    <name type="scientific">Sphingobium chlorophenolicum</name>
    <dbReference type="NCBI Taxonomy" id="46429"/>
    <lineage>
        <taxon>Bacteria</taxon>
        <taxon>Pseudomonadati</taxon>
        <taxon>Pseudomonadota</taxon>
        <taxon>Alphaproteobacteria</taxon>
        <taxon>Sphingomonadales</taxon>
        <taxon>Sphingomonadaceae</taxon>
        <taxon>Sphingobium</taxon>
    </lineage>
</organism>
<reference evidence="4 5" key="1">
    <citation type="submission" date="2014-02" db="EMBL/GenBank/DDBJ databases">
        <title>Whole genome sequence of Sphingobium chlorophenolicum NBRC 16172.</title>
        <authorList>
            <person name="Gan H.M."/>
            <person name="Gan H.Y."/>
            <person name="Chew T.H."/>
            <person name="Savka M.A."/>
        </authorList>
    </citation>
    <scope>NUCLEOTIDE SEQUENCE [LARGE SCALE GENOMIC DNA]</scope>
    <source>
        <strain evidence="4 5">NBRC 16172</strain>
    </source>
</reference>
<dbReference type="Proteomes" id="UP000028411">
    <property type="component" value="Unassembled WGS sequence"/>
</dbReference>
<evidence type="ECO:0000313" key="5">
    <source>
        <dbReference type="Proteomes" id="UP000028411"/>
    </source>
</evidence>
<comment type="caution">
    <text evidence="4">The sequence shown here is derived from an EMBL/GenBank/DDBJ whole genome shotgun (WGS) entry which is preliminary data.</text>
</comment>
<keyword evidence="3" id="KW-0175">Coiled coil</keyword>
<comment type="subcellular location">
    <subcellularLocation>
        <location evidence="2">Cell membrane</location>
        <topology evidence="2">Lipid-anchor</topology>
    </subcellularLocation>
</comment>
<keyword evidence="2" id="KW-0472">Membrane</keyword>